<evidence type="ECO:0000256" key="3">
    <source>
        <dbReference type="SAM" id="Phobius"/>
    </source>
</evidence>
<feature type="compositionally biased region" description="Polar residues" evidence="2">
    <location>
        <begin position="321"/>
        <end position="343"/>
    </location>
</feature>
<dbReference type="Gene3D" id="3.40.630.190">
    <property type="entry name" value="LCP protein"/>
    <property type="match status" value="1"/>
</dbReference>
<dbReference type="InterPro" id="IPR050922">
    <property type="entry name" value="LytR/CpsA/Psr_CW_biosynth"/>
</dbReference>
<accession>A0ABY7QST4</accession>
<feature type="compositionally biased region" description="Polar residues" evidence="2">
    <location>
        <begin position="364"/>
        <end position="383"/>
    </location>
</feature>
<feature type="domain" description="Cell envelope-related transcriptional attenuator" evidence="4">
    <location>
        <begin position="80"/>
        <end position="237"/>
    </location>
</feature>
<dbReference type="Pfam" id="PF03816">
    <property type="entry name" value="LytR_cpsA_psr"/>
    <property type="match status" value="1"/>
</dbReference>
<gene>
    <name evidence="5" type="ORF">O6R05_07565</name>
</gene>
<dbReference type="NCBIfam" id="TIGR00350">
    <property type="entry name" value="lytR_cpsA_psr"/>
    <property type="match status" value="1"/>
</dbReference>
<evidence type="ECO:0000313" key="6">
    <source>
        <dbReference type="Proteomes" id="UP001210339"/>
    </source>
</evidence>
<evidence type="ECO:0000256" key="1">
    <source>
        <dbReference type="ARBA" id="ARBA00006068"/>
    </source>
</evidence>
<keyword evidence="3" id="KW-0812">Transmembrane</keyword>
<feature type="transmembrane region" description="Helical" evidence="3">
    <location>
        <begin position="6"/>
        <end position="27"/>
    </location>
</feature>
<keyword evidence="6" id="KW-1185">Reference proteome</keyword>
<name>A0ABY7QST4_9FIRM</name>
<proteinExistence type="inferred from homology"/>
<feature type="region of interest" description="Disordered" evidence="2">
    <location>
        <begin position="316"/>
        <end position="393"/>
    </location>
</feature>
<dbReference type="EMBL" id="CP115667">
    <property type="protein sequence ID" value="WBW49850.1"/>
    <property type="molecule type" value="Genomic_DNA"/>
</dbReference>
<keyword evidence="3" id="KW-0472">Membrane</keyword>
<protein>
    <submittedName>
        <fullName evidence="5">LCP family protein</fullName>
    </submittedName>
</protein>
<dbReference type="PANTHER" id="PTHR33392">
    <property type="entry name" value="POLYISOPRENYL-TEICHOIC ACID--PEPTIDOGLYCAN TEICHOIC ACID TRANSFERASE TAGU"/>
    <property type="match status" value="1"/>
</dbReference>
<dbReference type="Proteomes" id="UP001210339">
    <property type="component" value="Chromosome"/>
</dbReference>
<dbReference type="PANTHER" id="PTHR33392:SF6">
    <property type="entry name" value="POLYISOPRENYL-TEICHOIC ACID--PEPTIDOGLYCAN TEICHOIC ACID TRANSFERASE TAGU"/>
    <property type="match status" value="1"/>
</dbReference>
<evidence type="ECO:0000313" key="5">
    <source>
        <dbReference type="EMBL" id="WBW49850.1"/>
    </source>
</evidence>
<evidence type="ECO:0000259" key="4">
    <source>
        <dbReference type="Pfam" id="PF03816"/>
    </source>
</evidence>
<comment type="similarity">
    <text evidence="1">Belongs to the LytR/CpsA/Psr (LCP) family.</text>
</comment>
<dbReference type="InterPro" id="IPR004474">
    <property type="entry name" value="LytR_CpsA_psr"/>
</dbReference>
<sequence>MKKFFIVISIVLIVAVGGFVSFLYSVCPKFDNKGVERLEEKDPLAGGTDVFQGDQILRVLVLGVDKTATLDKTEEENGMRSDTIMLFSLDPKTHRAQLLSVPRDSYIRIHGYGKNKINAAFSEIVYPGGGVNLVAQTLEDLLNVKIDNYAIMDYKAVSSIVDAVGGVDVEWKYDDYTYTDDWVVPPLKIEMKRGINHLDGEKAVNYLRARKAYPGMQDIMRIGAQQDFLMLLFDKVKNPAILLKIPELIDIVDRYVETDLTYGQMLTLAKFGLGLTRETIDTATLEGTGQSGVLIGRDKVDVYVVDPAVAQSVILRDDTQATDSDNGTQDGVGTDGTSENSTADDIGNGNGTAATHTNDADHASTVSGNSTNDTKNASGSKQRGTGKVIIQSN</sequence>
<dbReference type="RefSeq" id="WP_271191381.1">
    <property type="nucleotide sequence ID" value="NZ_CP115667.1"/>
</dbReference>
<reference evidence="5 6" key="1">
    <citation type="submission" date="2023-01" db="EMBL/GenBank/DDBJ databases">
        <authorList>
            <person name="Lee S.H."/>
            <person name="Jung H.S."/>
            <person name="Yun J.U."/>
        </authorList>
    </citation>
    <scope>NUCLEOTIDE SEQUENCE [LARGE SCALE GENOMIC DNA]</scope>
    <source>
        <strain evidence="5 6">CBA3646</strain>
    </source>
</reference>
<evidence type="ECO:0000256" key="2">
    <source>
        <dbReference type="SAM" id="MobiDB-lite"/>
    </source>
</evidence>
<keyword evidence="3" id="KW-1133">Transmembrane helix</keyword>
<organism evidence="5 6">
    <name type="scientific">Peptoniphilus equinus</name>
    <dbReference type="NCBI Taxonomy" id="3016343"/>
    <lineage>
        <taxon>Bacteria</taxon>
        <taxon>Bacillati</taxon>
        <taxon>Bacillota</taxon>
        <taxon>Tissierellia</taxon>
        <taxon>Tissierellales</taxon>
        <taxon>Peptoniphilaceae</taxon>
        <taxon>Peptoniphilus</taxon>
    </lineage>
</organism>